<keyword evidence="5" id="KW-0777">Teichoic acid biosynthesis</keyword>
<keyword evidence="8" id="KW-1185">Reference proteome</keyword>
<dbReference type="InterPro" id="IPR043148">
    <property type="entry name" value="TagF_C"/>
</dbReference>
<proteinExistence type="inferred from homology"/>
<dbReference type="InterPro" id="IPR043149">
    <property type="entry name" value="TagF_N"/>
</dbReference>
<dbReference type="Gene3D" id="3.40.50.12580">
    <property type="match status" value="1"/>
</dbReference>
<dbReference type="GO" id="GO:0019350">
    <property type="term" value="P:teichoic acid biosynthetic process"/>
    <property type="evidence" value="ECO:0007669"/>
    <property type="project" value="UniProtKB-KW"/>
</dbReference>
<dbReference type="PANTHER" id="PTHR37316">
    <property type="entry name" value="TEICHOIC ACID GLYCEROL-PHOSPHATE PRIMASE"/>
    <property type="match status" value="1"/>
</dbReference>
<protein>
    <submittedName>
        <fullName evidence="7">Teichoic acid biosynthesis protein F</fullName>
    </submittedName>
</protein>
<evidence type="ECO:0000256" key="6">
    <source>
        <dbReference type="ARBA" id="ARBA00023136"/>
    </source>
</evidence>
<dbReference type="EMBL" id="PYMA01000006">
    <property type="protein sequence ID" value="PSW19687.1"/>
    <property type="molecule type" value="Genomic_DNA"/>
</dbReference>
<evidence type="ECO:0000256" key="2">
    <source>
        <dbReference type="ARBA" id="ARBA00010488"/>
    </source>
</evidence>
<evidence type="ECO:0000256" key="3">
    <source>
        <dbReference type="ARBA" id="ARBA00022475"/>
    </source>
</evidence>
<dbReference type="SUPFAM" id="SSF53756">
    <property type="entry name" value="UDP-Glycosyltransferase/glycogen phosphorylase"/>
    <property type="match status" value="1"/>
</dbReference>
<keyword evidence="4" id="KW-0808">Transferase</keyword>
<name>A0A2T3NTV7_9GAMM</name>
<dbReference type="Proteomes" id="UP000241771">
    <property type="component" value="Unassembled WGS sequence"/>
</dbReference>
<gene>
    <name evidence="7" type="ORF">C9I98_11365</name>
</gene>
<dbReference type="Gene3D" id="3.40.50.11820">
    <property type="match status" value="1"/>
</dbReference>
<evidence type="ECO:0000256" key="1">
    <source>
        <dbReference type="ARBA" id="ARBA00004202"/>
    </source>
</evidence>
<sequence length="401" mass="47705">MVGKLKQVLASNDYIDLISKFIAINLSRFIFHIKYKNYKVDDKKIIFECFQGRNCSDSPLAIYNYIRNNYKGYSYIWVLNSKEHEKFNYITNQSDTSVVIYNSKEYEYEYATSKFWVVNCRLPFRFYKRKEQKYVQCWHGTPLKKLGCDIEVGKYVTSSIKGRSYSYTIDSERYDYFISPSTYASKRFCSGFNFSYDKIIELGYPRNDSLFCNKDNLEKINSIKSKLGIDKKKKVILYAPTWRDQQFSSKEGTYYFNNQLSDIEFLKQFDESYLFLFRGHYFSESLMGLDSFKNVSDYDDVNDLYLISDMLITDYSSVFFDYAILERPIFFYMYDRQSYEDDVRGFYLNIDRDLPGPIYTDRISLANAIKSPSEINYDDFNLQFNPFEDGNSAKRVVEKFL</sequence>
<reference evidence="7 8" key="1">
    <citation type="submission" date="2018-01" db="EMBL/GenBank/DDBJ databases">
        <title>Whole genome sequencing of Histamine producing bacteria.</title>
        <authorList>
            <person name="Butler K."/>
        </authorList>
    </citation>
    <scope>NUCLEOTIDE SEQUENCE [LARGE SCALE GENOMIC DNA]</scope>
    <source>
        <strain evidence="7 8">DSM 100436</strain>
    </source>
</reference>
<dbReference type="PANTHER" id="PTHR37316:SF3">
    <property type="entry name" value="TEICHOIC ACID GLYCEROL-PHOSPHATE TRANSFERASE"/>
    <property type="match status" value="1"/>
</dbReference>
<keyword evidence="6" id="KW-0472">Membrane</keyword>
<comment type="subcellular location">
    <subcellularLocation>
        <location evidence="1">Cell membrane</location>
        <topology evidence="1">Peripheral membrane protein</topology>
    </subcellularLocation>
</comment>
<comment type="similarity">
    <text evidence="2">Belongs to the CDP-glycerol glycerophosphotransferase family.</text>
</comment>
<evidence type="ECO:0000313" key="8">
    <source>
        <dbReference type="Proteomes" id="UP000241771"/>
    </source>
</evidence>
<evidence type="ECO:0000313" key="7">
    <source>
        <dbReference type="EMBL" id="PSW19687.1"/>
    </source>
</evidence>
<accession>A0A2T3NTV7</accession>
<dbReference type="InterPro" id="IPR051612">
    <property type="entry name" value="Teichoic_Acid_Biosynth"/>
</dbReference>
<organism evidence="7 8">
    <name type="scientific">Photobacterium sanctipauli</name>
    <dbReference type="NCBI Taxonomy" id="1342794"/>
    <lineage>
        <taxon>Bacteria</taxon>
        <taxon>Pseudomonadati</taxon>
        <taxon>Pseudomonadota</taxon>
        <taxon>Gammaproteobacteria</taxon>
        <taxon>Vibrionales</taxon>
        <taxon>Vibrionaceae</taxon>
        <taxon>Photobacterium</taxon>
    </lineage>
</organism>
<keyword evidence="3" id="KW-1003">Cell membrane</keyword>
<dbReference type="GO" id="GO:0005886">
    <property type="term" value="C:plasma membrane"/>
    <property type="evidence" value="ECO:0007669"/>
    <property type="project" value="UniProtKB-SubCell"/>
</dbReference>
<dbReference type="AlphaFoldDB" id="A0A2T3NTV7"/>
<dbReference type="GO" id="GO:0047355">
    <property type="term" value="F:CDP-glycerol glycerophosphotransferase activity"/>
    <property type="evidence" value="ECO:0007669"/>
    <property type="project" value="InterPro"/>
</dbReference>
<evidence type="ECO:0000256" key="4">
    <source>
        <dbReference type="ARBA" id="ARBA00022679"/>
    </source>
</evidence>
<evidence type="ECO:0000256" key="5">
    <source>
        <dbReference type="ARBA" id="ARBA00022944"/>
    </source>
</evidence>
<dbReference type="InterPro" id="IPR007554">
    <property type="entry name" value="Glycerophosphate_synth"/>
</dbReference>
<comment type="caution">
    <text evidence="7">The sequence shown here is derived from an EMBL/GenBank/DDBJ whole genome shotgun (WGS) entry which is preliminary data.</text>
</comment>
<dbReference type="Pfam" id="PF04464">
    <property type="entry name" value="Glyphos_transf"/>
    <property type="match status" value="1"/>
</dbReference>